<reference evidence="1" key="3">
    <citation type="submission" date="2023-07" db="EMBL/GenBank/DDBJ databases">
        <title>The extreme plant-growth-promoting properties of Pantoea phytobeneficialis PF55 revealed by functional and genomic analysis.</title>
        <authorList>
            <person name="Nascimento F.X."/>
            <person name="Marcio R.J."/>
        </authorList>
    </citation>
    <scope>NUCLEOTIDE SEQUENCE</scope>
    <source>
        <strain evidence="1">PF55</strain>
    </source>
</reference>
<geneLocation type="plasmid" evidence="3">
    <name>pmsr2a</name>
</geneLocation>
<reference evidence="3" key="1">
    <citation type="submission" date="2017-11" db="EMBL/GenBank/DDBJ databases">
        <title>Genome sequence of Pantoea sp. MSR2.</title>
        <authorList>
            <person name="Nascimento F.X."/>
        </authorList>
    </citation>
    <scope>NUCLEOTIDE SEQUENCE [LARGE SCALE GENOMIC DNA]</scope>
    <source>
        <strain evidence="3">MSR2</strain>
        <plasmid evidence="3">pmsr2a</plasmid>
    </source>
</reference>
<dbReference type="EMBL" id="CP024637">
    <property type="protein sequence ID" value="QGR09021.1"/>
    <property type="molecule type" value="Genomic_DNA"/>
</dbReference>
<dbReference type="Proteomes" id="UP000424872">
    <property type="component" value="Plasmid pMSR2A"/>
</dbReference>
<dbReference type="Gene3D" id="3.30.429.10">
    <property type="entry name" value="Macrophage Migration Inhibitory Factor"/>
    <property type="match status" value="1"/>
</dbReference>
<evidence type="ECO:0000313" key="1">
    <source>
        <dbReference type="EMBL" id="MDO6408776.1"/>
    </source>
</evidence>
<geneLocation type="plasmid" evidence="2">
    <name>pMSR2A</name>
</geneLocation>
<evidence type="ECO:0000313" key="4">
    <source>
        <dbReference type="Proteomes" id="UP001171299"/>
    </source>
</evidence>
<dbReference type="SUPFAM" id="SSF55331">
    <property type="entry name" value="Tautomerase/MIF"/>
    <property type="match status" value="1"/>
</dbReference>
<proteinExistence type="predicted"/>
<keyword evidence="2" id="KW-0614">Plasmid</keyword>
<dbReference type="EMBL" id="JAUOOM010000021">
    <property type="protein sequence ID" value="MDO6408776.1"/>
    <property type="molecule type" value="Genomic_DNA"/>
</dbReference>
<protein>
    <submittedName>
        <fullName evidence="2">4-oxalocrotonate tautomerase</fullName>
    </submittedName>
</protein>
<dbReference type="AlphaFoldDB" id="A0AAP9H9L2"/>
<gene>
    <name evidence="2" type="ORF">CTZ24_21425</name>
    <name evidence="1" type="ORF">Q3404_19590</name>
</gene>
<organism evidence="2 3">
    <name type="scientific">Pantoea phytobeneficialis</name>
    <dbReference type="NCBI Taxonomy" id="2052056"/>
    <lineage>
        <taxon>Bacteria</taxon>
        <taxon>Pseudomonadati</taxon>
        <taxon>Pseudomonadota</taxon>
        <taxon>Gammaproteobacteria</taxon>
        <taxon>Enterobacterales</taxon>
        <taxon>Erwiniaceae</taxon>
        <taxon>Pantoea</taxon>
    </lineage>
</organism>
<reference evidence="2" key="2">
    <citation type="journal article" date="2020" name="Environ. Microbiol.">
        <title>The extreme plant-growth-promoting properties of Pantoea phytobeneficialis MSR2 revealed by functional and genomic analysis.</title>
        <authorList>
            <person name="Nascimento F.X."/>
            <person name="Hernandez A.G."/>
            <person name="Glick B.R."/>
            <person name="Rossi M.J."/>
        </authorList>
    </citation>
    <scope>NUCLEOTIDE SEQUENCE</scope>
    <source>
        <strain evidence="2">MSR2</strain>
    </source>
</reference>
<evidence type="ECO:0000313" key="2">
    <source>
        <dbReference type="EMBL" id="QGR09021.1"/>
    </source>
</evidence>
<dbReference type="Proteomes" id="UP001171299">
    <property type="component" value="Unassembled WGS sequence"/>
</dbReference>
<dbReference type="RefSeq" id="WP_208726398.1">
    <property type="nucleotide sequence ID" value="NZ_CP024637.1"/>
</dbReference>
<sequence length="133" mass="14848">MPHIVLQLSGEHNAPLMHQAVQVIQDLTATVLGKDRPVMATSVQFIADDQWFIGGETLKTLARSAFHLDISITDETNTKAEKARFVRELYQALAVLRPDLHEVSYIHLIDARAAAYGYGGRTQEWRHQQAGVA</sequence>
<name>A0AAP9H9L2_9GAMM</name>
<dbReference type="InterPro" id="IPR014347">
    <property type="entry name" value="Tautomerase/MIF_sf"/>
</dbReference>
<keyword evidence="4" id="KW-1185">Reference proteome</keyword>
<evidence type="ECO:0000313" key="3">
    <source>
        <dbReference type="Proteomes" id="UP000424872"/>
    </source>
</evidence>
<accession>A0AAP9H9L2</accession>
<dbReference type="KEGG" id="ppho:CTZ24_21425"/>